<dbReference type="AlphaFoldDB" id="A0AAD6SLK7"/>
<feature type="region of interest" description="Disordered" evidence="5">
    <location>
        <begin position="31"/>
        <end position="61"/>
    </location>
</feature>
<reference evidence="6" key="1">
    <citation type="submission" date="2023-03" db="EMBL/GenBank/DDBJ databases">
        <title>Massive genome expansion in bonnet fungi (Mycena s.s.) driven by repeated elements and novel gene families across ecological guilds.</title>
        <authorList>
            <consortium name="Lawrence Berkeley National Laboratory"/>
            <person name="Harder C.B."/>
            <person name="Miyauchi S."/>
            <person name="Viragh M."/>
            <person name="Kuo A."/>
            <person name="Thoen E."/>
            <person name="Andreopoulos B."/>
            <person name="Lu D."/>
            <person name="Skrede I."/>
            <person name="Drula E."/>
            <person name="Henrissat B."/>
            <person name="Morin E."/>
            <person name="Kohler A."/>
            <person name="Barry K."/>
            <person name="LaButti K."/>
            <person name="Morin E."/>
            <person name="Salamov A."/>
            <person name="Lipzen A."/>
            <person name="Mereny Z."/>
            <person name="Hegedus B."/>
            <person name="Baldrian P."/>
            <person name="Stursova M."/>
            <person name="Weitz H."/>
            <person name="Taylor A."/>
            <person name="Grigoriev I.V."/>
            <person name="Nagy L.G."/>
            <person name="Martin F."/>
            <person name="Kauserud H."/>
        </authorList>
    </citation>
    <scope>NUCLEOTIDE SEQUENCE</scope>
    <source>
        <strain evidence="6">CBHHK200</strain>
    </source>
</reference>
<sequence length="140" mass="15594">MLLQVHPRNENTIVTHCPTARQAHVRALHAPQGHRSWARRRHPHAALPRGGAGKDIPEDKEVEGPTQRARMSRCLHHLLLIGDFIISSALSKMNIDRVLITRVLSPAGTRPSTVLLAFIRVSCFASMWISADISKTCFLP</sequence>
<proteinExistence type="predicted"/>
<evidence type="ECO:0000256" key="1">
    <source>
        <dbReference type="ARBA" id="ARBA00004141"/>
    </source>
</evidence>
<comment type="caution">
    <text evidence="6">The sequence shown here is derived from an EMBL/GenBank/DDBJ whole genome shotgun (WGS) entry which is preliminary data.</text>
</comment>
<dbReference type="PANTHER" id="PTHR10283">
    <property type="entry name" value="SOLUTE CARRIER FAMILY 13 MEMBER"/>
    <property type="match status" value="1"/>
</dbReference>
<evidence type="ECO:0000256" key="2">
    <source>
        <dbReference type="ARBA" id="ARBA00022692"/>
    </source>
</evidence>
<name>A0AAD6SLK7_9AGAR</name>
<keyword evidence="2" id="KW-0812">Transmembrane</keyword>
<dbReference type="GO" id="GO:0005886">
    <property type="term" value="C:plasma membrane"/>
    <property type="evidence" value="ECO:0007669"/>
    <property type="project" value="TreeGrafter"/>
</dbReference>
<evidence type="ECO:0000313" key="7">
    <source>
        <dbReference type="Proteomes" id="UP001218188"/>
    </source>
</evidence>
<keyword evidence="7" id="KW-1185">Reference proteome</keyword>
<keyword evidence="4" id="KW-0472">Membrane</keyword>
<dbReference type="PANTHER" id="PTHR10283:SF92">
    <property type="entry name" value="LOW-AFFINITY PHOSPHATE TRANSPORTER PHO91"/>
    <property type="match status" value="1"/>
</dbReference>
<accession>A0AAD6SLK7</accession>
<comment type="subcellular location">
    <subcellularLocation>
        <location evidence="1">Membrane</location>
        <topology evidence="1">Multi-pass membrane protein</topology>
    </subcellularLocation>
</comment>
<dbReference type="GO" id="GO:0006817">
    <property type="term" value="P:phosphate ion transport"/>
    <property type="evidence" value="ECO:0007669"/>
    <property type="project" value="TreeGrafter"/>
</dbReference>
<evidence type="ECO:0000313" key="6">
    <source>
        <dbReference type="EMBL" id="KAJ7029186.1"/>
    </source>
</evidence>
<dbReference type="Proteomes" id="UP001218188">
    <property type="component" value="Unassembled WGS sequence"/>
</dbReference>
<gene>
    <name evidence="6" type="ORF">C8F04DRAFT_1265250</name>
</gene>
<protein>
    <submittedName>
        <fullName evidence="6">Uncharacterized protein</fullName>
    </submittedName>
</protein>
<dbReference type="EMBL" id="JARJCM010000104">
    <property type="protein sequence ID" value="KAJ7029186.1"/>
    <property type="molecule type" value="Genomic_DNA"/>
</dbReference>
<organism evidence="6 7">
    <name type="scientific">Mycena alexandri</name>
    <dbReference type="NCBI Taxonomy" id="1745969"/>
    <lineage>
        <taxon>Eukaryota</taxon>
        <taxon>Fungi</taxon>
        <taxon>Dikarya</taxon>
        <taxon>Basidiomycota</taxon>
        <taxon>Agaricomycotina</taxon>
        <taxon>Agaricomycetes</taxon>
        <taxon>Agaricomycetidae</taxon>
        <taxon>Agaricales</taxon>
        <taxon>Marasmiineae</taxon>
        <taxon>Mycenaceae</taxon>
        <taxon>Mycena</taxon>
    </lineage>
</organism>
<evidence type="ECO:0000256" key="3">
    <source>
        <dbReference type="ARBA" id="ARBA00022989"/>
    </source>
</evidence>
<keyword evidence="3" id="KW-1133">Transmembrane helix</keyword>
<evidence type="ECO:0000256" key="5">
    <source>
        <dbReference type="SAM" id="MobiDB-lite"/>
    </source>
</evidence>
<dbReference type="GO" id="GO:0005315">
    <property type="term" value="F:phosphate transmembrane transporter activity"/>
    <property type="evidence" value="ECO:0007669"/>
    <property type="project" value="TreeGrafter"/>
</dbReference>
<evidence type="ECO:0000256" key="4">
    <source>
        <dbReference type="ARBA" id="ARBA00023136"/>
    </source>
</evidence>
<dbReference type="GO" id="GO:0006797">
    <property type="term" value="P:polyphosphate metabolic process"/>
    <property type="evidence" value="ECO:0007669"/>
    <property type="project" value="TreeGrafter"/>
</dbReference>